<reference evidence="1 2" key="1">
    <citation type="submission" date="2018-11" db="EMBL/GenBank/DDBJ databases">
        <authorList>
            <consortium name="Pathogen Informatics"/>
        </authorList>
    </citation>
    <scope>NUCLEOTIDE SEQUENCE [LARGE SCALE GENOMIC DNA]</scope>
    <source>
        <strain evidence="1 2">Zambia</strain>
    </source>
</reference>
<keyword evidence="2" id="KW-1185">Reference proteome</keyword>
<name>A0A183LCM3_9TREM</name>
<protein>
    <submittedName>
        <fullName evidence="1">Uncharacterized protein</fullName>
    </submittedName>
</protein>
<gene>
    <name evidence="1" type="ORF">SMRZ_LOCUS1548</name>
</gene>
<sequence length="82" mass="9836">MQDEGNQDNVILFNHLFNTILYMNLLDVVCGLPQYCLKSQAFLYCNSKEGEKRRREVEEEEEEEEEREEEEEEEEEEETGIL</sequence>
<organism evidence="1 2">
    <name type="scientific">Schistosoma margrebowiei</name>
    <dbReference type="NCBI Taxonomy" id="48269"/>
    <lineage>
        <taxon>Eukaryota</taxon>
        <taxon>Metazoa</taxon>
        <taxon>Spiralia</taxon>
        <taxon>Lophotrochozoa</taxon>
        <taxon>Platyhelminthes</taxon>
        <taxon>Trematoda</taxon>
        <taxon>Digenea</taxon>
        <taxon>Strigeidida</taxon>
        <taxon>Schistosomatoidea</taxon>
        <taxon>Schistosomatidae</taxon>
        <taxon>Schistosoma</taxon>
    </lineage>
</organism>
<dbReference type="Proteomes" id="UP000277204">
    <property type="component" value="Unassembled WGS sequence"/>
</dbReference>
<evidence type="ECO:0000313" key="2">
    <source>
        <dbReference type="Proteomes" id="UP000277204"/>
    </source>
</evidence>
<dbReference type="AlphaFoldDB" id="A0A183LCM3"/>
<accession>A0A183LCM3</accession>
<proteinExistence type="predicted"/>
<dbReference type="EMBL" id="UZAI01000346">
    <property type="protein sequence ID" value="VDO51639.1"/>
    <property type="molecule type" value="Genomic_DNA"/>
</dbReference>
<evidence type="ECO:0000313" key="1">
    <source>
        <dbReference type="EMBL" id="VDO51639.1"/>
    </source>
</evidence>